<dbReference type="PROSITE" id="PS00062">
    <property type="entry name" value="ALDOKETO_REDUCTASE_2"/>
    <property type="match status" value="1"/>
</dbReference>
<dbReference type="PANTHER" id="PTHR43827:SF3">
    <property type="entry name" value="NADP-DEPENDENT OXIDOREDUCTASE DOMAIN-CONTAINING PROTEIN"/>
    <property type="match status" value="1"/>
</dbReference>
<keyword evidence="3" id="KW-0560">Oxidoreductase</keyword>
<protein>
    <submittedName>
        <fullName evidence="8">Aldo/keto reductase</fullName>
    </submittedName>
</protein>
<organism evidence="8 9">
    <name type="scientific">Dendrothele bispora (strain CBS 962.96)</name>
    <dbReference type="NCBI Taxonomy" id="1314807"/>
    <lineage>
        <taxon>Eukaryota</taxon>
        <taxon>Fungi</taxon>
        <taxon>Dikarya</taxon>
        <taxon>Basidiomycota</taxon>
        <taxon>Agaricomycotina</taxon>
        <taxon>Agaricomycetes</taxon>
        <taxon>Agaricomycetidae</taxon>
        <taxon>Agaricales</taxon>
        <taxon>Agaricales incertae sedis</taxon>
        <taxon>Dendrothele</taxon>
    </lineage>
</organism>
<proteinExistence type="inferred from homology"/>
<evidence type="ECO:0000313" key="8">
    <source>
        <dbReference type="EMBL" id="THU99835.1"/>
    </source>
</evidence>
<dbReference type="EMBL" id="ML179113">
    <property type="protein sequence ID" value="THU99835.1"/>
    <property type="molecule type" value="Genomic_DNA"/>
</dbReference>
<dbReference type="AlphaFoldDB" id="A0A4V4HGR4"/>
<name>A0A4V4HGR4_DENBC</name>
<evidence type="ECO:0000256" key="2">
    <source>
        <dbReference type="ARBA" id="ARBA00022857"/>
    </source>
</evidence>
<gene>
    <name evidence="8" type="ORF">K435DRAFT_751631</name>
</gene>
<keyword evidence="2" id="KW-0521">NADP</keyword>
<dbReference type="InterPro" id="IPR018170">
    <property type="entry name" value="Aldo/ket_reductase_CS"/>
</dbReference>
<accession>A0A4V4HGR4</accession>
<evidence type="ECO:0000256" key="6">
    <source>
        <dbReference type="PIRSR" id="PIRSR000097-3"/>
    </source>
</evidence>
<dbReference type="PRINTS" id="PR00069">
    <property type="entry name" value="ALDKETRDTASE"/>
</dbReference>
<dbReference type="PIRSF" id="PIRSF000097">
    <property type="entry name" value="AKR"/>
    <property type="match status" value="1"/>
</dbReference>
<dbReference type="Gene3D" id="3.20.20.100">
    <property type="entry name" value="NADP-dependent oxidoreductase domain"/>
    <property type="match status" value="1"/>
</dbReference>
<feature type="domain" description="NADP-dependent oxidoreductase" evidence="7">
    <location>
        <begin position="37"/>
        <end position="291"/>
    </location>
</feature>
<evidence type="ECO:0000313" key="9">
    <source>
        <dbReference type="Proteomes" id="UP000297245"/>
    </source>
</evidence>
<dbReference type="GO" id="GO:0016616">
    <property type="term" value="F:oxidoreductase activity, acting on the CH-OH group of donors, NAD or NADP as acceptor"/>
    <property type="evidence" value="ECO:0007669"/>
    <property type="project" value="UniProtKB-ARBA"/>
</dbReference>
<sequence>MSASKIDIPTRELNNGVEIPGVALGGFGGFTEEEILKAKDWFKTALKVGYRFIDTGQIYGTERVLGEAIKESGLKREEVTVLTKLAWHRGGDVRKAFEESLEKLGTDWTDIYLLHFPQCVEYEGGIEPACSTILKNFKVVSNPHFSQVWSDIEKIYLEGMNGRPRVKAIGVSNFSVKTLDVLLKTARVVPAVNQVEMSPYLAQNDLVEYCKEKGILLMAYSPSGTDTVRNDPTIKSIAEKHNTSPNQVILAWHVTRGVVPVPKSTDEGRQKGNLELPVLSPEDMKALDGLDRNERMVNKIGEDGMLFGWTKEQYGWI</sequence>
<dbReference type="InterPro" id="IPR020471">
    <property type="entry name" value="AKR"/>
</dbReference>
<evidence type="ECO:0000256" key="3">
    <source>
        <dbReference type="ARBA" id="ARBA00023002"/>
    </source>
</evidence>
<keyword evidence="9" id="KW-1185">Reference proteome</keyword>
<reference evidence="8 9" key="1">
    <citation type="journal article" date="2019" name="Nat. Ecol. Evol.">
        <title>Megaphylogeny resolves global patterns of mushroom evolution.</title>
        <authorList>
            <person name="Varga T."/>
            <person name="Krizsan K."/>
            <person name="Foldi C."/>
            <person name="Dima B."/>
            <person name="Sanchez-Garcia M."/>
            <person name="Sanchez-Ramirez S."/>
            <person name="Szollosi G.J."/>
            <person name="Szarkandi J.G."/>
            <person name="Papp V."/>
            <person name="Albert L."/>
            <person name="Andreopoulos W."/>
            <person name="Angelini C."/>
            <person name="Antonin V."/>
            <person name="Barry K.W."/>
            <person name="Bougher N.L."/>
            <person name="Buchanan P."/>
            <person name="Buyck B."/>
            <person name="Bense V."/>
            <person name="Catcheside P."/>
            <person name="Chovatia M."/>
            <person name="Cooper J."/>
            <person name="Damon W."/>
            <person name="Desjardin D."/>
            <person name="Finy P."/>
            <person name="Geml J."/>
            <person name="Haridas S."/>
            <person name="Hughes K."/>
            <person name="Justo A."/>
            <person name="Karasinski D."/>
            <person name="Kautmanova I."/>
            <person name="Kiss B."/>
            <person name="Kocsube S."/>
            <person name="Kotiranta H."/>
            <person name="LaButti K.M."/>
            <person name="Lechner B.E."/>
            <person name="Liimatainen K."/>
            <person name="Lipzen A."/>
            <person name="Lukacs Z."/>
            <person name="Mihaltcheva S."/>
            <person name="Morgado L.N."/>
            <person name="Niskanen T."/>
            <person name="Noordeloos M.E."/>
            <person name="Ohm R.A."/>
            <person name="Ortiz-Santana B."/>
            <person name="Ovrebo C."/>
            <person name="Racz N."/>
            <person name="Riley R."/>
            <person name="Savchenko A."/>
            <person name="Shiryaev A."/>
            <person name="Soop K."/>
            <person name="Spirin V."/>
            <person name="Szebenyi C."/>
            <person name="Tomsovsky M."/>
            <person name="Tulloss R.E."/>
            <person name="Uehling J."/>
            <person name="Grigoriev I.V."/>
            <person name="Vagvolgyi C."/>
            <person name="Papp T."/>
            <person name="Martin F.M."/>
            <person name="Miettinen O."/>
            <person name="Hibbett D.S."/>
            <person name="Nagy L.G."/>
        </authorList>
    </citation>
    <scope>NUCLEOTIDE SEQUENCE [LARGE SCALE GENOMIC DNA]</scope>
    <source>
        <strain evidence="8 9">CBS 962.96</strain>
    </source>
</reference>
<feature type="site" description="Lowers pKa of active site Tyr" evidence="6">
    <location>
        <position position="84"/>
    </location>
</feature>
<evidence type="ECO:0000259" key="7">
    <source>
        <dbReference type="Pfam" id="PF00248"/>
    </source>
</evidence>
<dbReference type="Pfam" id="PF00248">
    <property type="entry name" value="Aldo_ket_red"/>
    <property type="match status" value="1"/>
</dbReference>
<dbReference type="OrthoDB" id="416253at2759"/>
<evidence type="ECO:0000256" key="5">
    <source>
        <dbReference type="PIRSR" id="PIRSR000097-2"/>
    </source>
</evidence>
<dbReference type="InterPro" id="IPR023210">
    <property type="entry name" value="NADP_OxRdtase_dom"/>
</dbReference>
<dbReference type="PANTHER" id="PTHR43827">
    <property type="entry name" value="2,5-DIKETO-D-GLUCONIC ACID REDUCTASE"/>
    <property type="match status" value="1"/>
</dbReference>
<dbReference type="InterPro" id="IPR036812">
    <property type="entry name" value="NAD(P)_OxRdtase_dom_sf"/>
</dbReference>
<feature type="active site" description="Proton donor" evidence="4">
    <location>
        <position position="59"/>
    </location>
</feature>
<dbReference type="PROSITE" id="PS00063">
    <property type="entry name" value="ALDOKETO_REDUCTASE_3"/>
    <property type="match status" value="1"/>
</dbReference>
<comment type="similarity">
    <text evidence="1">Belongs to the aldo/keto reductase family.</text>
</comment>
<dbReference type="Proteomes" id="UP000297245">
    <property type="component" value="Unassembled WGS sequence"/>
</dbReference>
<evidence type="ECO:0000256" key="4">
    <source>
        <dbReference type="PIRSR" id="PIRSR000097-1"/>
    </source>
</evidence>
<dbReference type="SUPFAM" id="SSF51430">
    <property type="entry name" value="NAD(P)-linked oxidoreductase"/>
    <property type="match status" value="1"/>
</dbReference>
<feature type="binding site" evidence="5">
    <location>
        <position position="115"/>
    </location>
    <ligand>
        <name>substrate</name>
    </ligand>
</feature>
<dbReference type="CDD" id="cd19071">
    <property type="entry name" value="AKR_AKR1-5-like"/>
    <property type="match status" value="1"/>
</dbReference>
<evidence type="ECO:0000256" key="1">
    <source>
        <dbReference type="ARBA" id="ARBA00007905"/>
    </source>
</evidence>